<keyword evidence="1" id="KW-0812">Transmembrane</keyword>
<organism evidence="2 3">
    <name type="scientific">Jeotgalibacillus salarius</name>
    <dbReference type="NCBI Taxonomy" id="546023"/>
    <lineage>
        <taxon>Bacteria</taxon>
        <taxon>Bacillati</taxon>
        <taxon>Bacillota</taxon>
        <taxon>Bacilli</taxon>
        <taxon>Bacillales</taxon>
        <taxon>Caryophanaceae</taxon>
        <taxon>Jeotgalibacillus</taxon>
    </lineage>
</organism>
<evidence type="ECO:0000313" key="3">
    <source>
        <dbReference type="Proteomes" id="UP000297776"/>
    </source>
</evidence>
<keyword evidence="1" id="KW-0472">Membrane</keyword>
<gene>
    <name evidence="2" type="ORF">E2626_08835</name>
</gene>
<sequence length="166" mass="19366">MGYALLLINIIVFTTTFLMTTRPLYLRSLKVKALKIAKQQGLSLEDLVYSYEQMVFFTALPSHLPQLRRAEEKDISLKLEYHSMFFPRLKGVKVIVIKGSNPFDLAYLPIKDFRLPVLDRLSSESNLTEKEYMTISSYIASHPRTLHEIKDEVFRKMQFEETKLAE</sequence>
<keyword evidence="1" id="KW-1133">Transmembrane helix</keyword>
<dbReference type="EMBL" id="SORX01000004">
    <property type="protein sequence ID" value="TFE01664.1"/>
    <property type="molecule type" value="Genomic_DNA"/>
</dbReference>
<reference evidence="2 3" key="1">
    <citation type="submission" date="2019-03" db="EMBL/GenBank/DDBJ databases">
        <authorList>
            <person name="Yang Y."/>
        </authorList>
    </citation>
    <scope>NUCLEOTIDE SEQUENCE [LARGE SCALE GENOMIC DNA]</scope>
    <source>
        <strain evidence="2 3">ASL-1</strain>
    </source>
</reference>
<proteinExistence type="predicted"/>
<keyword evidence="3" id="KW-1185">Reference proteome</keyword>
<accession>A0A4Y8LFS5</accession>
<evidence type="ECO:0000256" key="1">
    <source>
        <dbReference type="SAM" id="Phobius"/>
    </source>
</evidence>
<feature type="transmembrane region" description="Helical" evidence="1">
    <location>
        <begin position="6"/>
        <end position="25"/>
    </location>
</feature>
<dbReference type="OrthoDB" id="2355866at2"/>
<dbReference type="AlphaFoldDB" id="A0A4Y8LFS5"/>
<dbReference type="RefSeq" id="WP_134381380.1">
    <property type="nucleotide sequence ID" value="NZ_SORX01000004.1"/>
</dbReference>
<comment type="caution">
    <text evidence="2">The sequence shown here is derived from an EMBL/GenBank/DDBJ whole genome shotgun (WGS) entry which is preliminary data.</text>
</comment>
<name>A0A4Y8LFS5_9BACL</name>
<evidence type="ECO:0000313" key="2">
    <source>
        <dbReference type="EMBL" id="TFE01664.1"/>
    </source>
</evidence>
<dbReference type="Proteomes" id="UP000297776">
    <property type="component" value="Unassembled WGS sequence"/>
</dbReference>
<protein>
    <submittedName>
        <fullName evidence="2">Uncharacterized protein</fullName>
    </submittedName>
</protein>